<comment type="similarity">
    <text evidence="3 4">Belongs to the RlpA family.</text>
</comment>
<dbReference type="PANTHER" id="PTHR34183:SF8">
    <property type="entry name" value="ENDOLYTIC PEPTIDOGLYCAN TRANSGLYCOSYLASE RLPA-RELATED"/>
    <property type="match status" value="1"/>
</dbReference>
<dbReference type="EMBL" id="JBHZOL010000098">
    <property type="protein sequence ID" value="MFE4108069.1"/>
    <property type="molecule type" value="Genomic_DNA"/>
</dbReference>
<dbReference type="EC" id="4.2.2.-" evidence="3"/>
<evidence type="ECO:0000313" key="7">
    <source>
        <dbReference type="Proteomes" id="UP001600165"/>
    </source>
</evidence>
<protein>
    <recommendedName>
        <fullName evidence="3">Probable endolytic peptidoglycan transglycosylase RlpA</fullName>
        <ecNumber evidence="3">4.2.2.-</ecNumber>
    </recommendedName>
</protein>
<evidence type="ECO:0000256" key="4">
    <source>
        <dbReference type="RuleBase" id="RU003495"/>
    </source>
</evidence>
<keyword evidence="1 3" id="KW-0456">Lyase</keyword>
<feature type="domain" description="RlpA-like protein double-psi beta-barrel" evidence="5">
    <location>
        <begin position="358"/>
        <end position="442"/>
    </location>
</feature>
<dbReference type="InterPro" id="IPR036908">
    <property type="entry name" value="RlpA-like_sf"/>
</dbReference>
<dbReference type="Pfam" id="PF03330">
    <property type="entry name" value="DPBB_1"/>
    <property type="match status" value="1"/>
</dbReference>
<evidence type="ECO:0000256" key="3">
    <source>
        <dbReference type="HAMAP-Rule" id="MF_02071"/>
    </source>
</evidence>
<organism evidence="6 7">
    <name type="scientific">Almyronema epifaneia S1</name>
    <dbReference type="NCBI Taxonomy" id="2991925"/>
    <lineage>
        <taxon>Bacteria</taxon>
        <taxon>Bacillati</taxon>
        <taxon>Cyanobacteriota</taxon>
        <taxon>Cyanophyceae</taxon>
        <taxon>Nodosilineales</taxon>
        <taxon>Nodosilineaceae</taxon>
        <taxon>Almyronema</taxon>
        <taxon>Almyronema epifaneia</taxon>
    </lineage>
</organism>
<evidence type="ECO:0000256" key="1">
    <source>
        <dbReference type="ARBA" id="ARBA00023239"/>
    </source>
</evidence>
<comment type="function">
    <text evidence="3">Lytic transglycosylase with a strong preference for naked glycan strands that lack stem peptides.</text>
</comment>
<dbReference type="HAMAP" id="MF_02071">
    <property type="entry name" value="RlpA"/>
    <property type="match status" value="1"/>
</dbReference>
<evidence type="ECO:0000259" key="5">
    <source>
        <dbReference type="Pfam" id="PF03330"/>
    </source>
</evidence>
<dbReference type="Proteomes" id="UP001600165">
    <property type="component" value="Unassembled WGS sequence"/>
</dbReference>
<sequence length="474" mass="51676">MSFLGFVWLASLLGSFFTPQQLTQPPNKEAPQRPFIPTSIGHILTLVGQHLSPSDSALRPAAAYSSYTPHGSLLGSSKAFSQKSSAASSYVVQADSPSSGNFSTFLSRGEDYSPPVQAWFQGVEQLVVRAKLLHGGELGLEPELSALVENRNALFATDSDLPLNPDPAAEGDILLADMLSQISSVKASSFQRWSSVADIQVIQAAAKSAAETSQPQAKVQQLALLKQCSDWQPVSDSGTEPQASQQVWVKGRLIGTLRDKAFAHQLANKLRRLLQEQVLRAELLKLTQVQGVPAAQVGNEILFVASNLTSSQSERQQQWVTIKWIDQLRLALGGEPLDLGSIQALFYGLTESQERFYGTASWYGPYFHGRQTATGEIFNQEALTAAHKTLPFGTRLKITNRLNDRSVVVRINDRGPYIGQRSIDLSRAAARCLGSEGTGVIPYEAVILQPIPETVGTDDTLDASKRRRDLQAHR</sequence>
<dbReference type="NCBIfam" id="TIGR00413">
    <property type="entry name" value="rlpA"/>
    <property type="match status" value="1"/>
</dbReference>
<keyword evidence="2 3" id="KW-0961">Cell wall biogenesis/degradation</keyword>
<dbReference type="SUPFAM" id="SSF50685">
    <property type="entry name" value="Barwin-like endoglucanases"/>
    <property type="match status" value="1"/>
</dbReference>
<dbReference type="PANTHER" id="PTHR34183">
    <property type="entry name" value="ENDOLYTIC PEPTIDOGLYCAN TRANSGLYCOSYLASE RLPA"/>
    <property type="match status" value="1"/>
</dbReference>
<dbReference type="InterPro" id="IPR009009">
    <property type="entry name" value="RlpA-like_DPBB"/>
</dbReference>
<dbReference type="RefSeq" id="WP_377967425.1">
    <property type="nucleotide sequence ID" value="NZ_JBHZOL010000098.1"/>
</dbReference>
<evidence type="ECO:0000313" key="6">
    <source>
        <dbReference type="EMBL" id="MFE4108069.1"/>
    </source>
</evidence>
<gene>
    <name evidence="3" type="primary">rlpA</name>
    <name evidence="6" type="ORF">ACFVKH_17440</name>
</gene>
<dbReference type="CDD" id="cd22268">
    <property type="entry name" value="DPBB_RlpA-like"/>
    <property type="match status" value="1"/>
</dbReference>
<name>A0ABW6IL54_9CYAN</name>
<evidence type="ECO:0000256" key="2">
    <source>
        <dbReference type="ARBA" id="ARBA00023316"/>
    </source>
</evidence>
<proteinExistence type="inferred from homology"/>
<keyword evidence="7" id="KW-1185">Reference proteome</keyword>
<comment type="caution">
    <text evidence="6">The sequence shown here is derived from an EMBL/GenBank/DDBJ whole genome shotgun (WGS) entry which is preliminary data.</text>
</comment>
<reference evidence="6 7" key="1">
    <citation type="submission" date="2024-10" db="EMBL/GenBank/DDBJ databases">
        <authorList>
            <person name="Ratan Roy A."/>
            <person name="Morales Sandoval P.H."/>
            <person name="De Los Santos Villalobos S."/>
            <person name="Chakraborty S."/>
            <person name="Mukherjee J."/>
        </authorList>
    </citation>
    <scope>NUCLEOTIDE SEQUENCE [LARGE SCALE GENOMIC DNA]</scope>
    <source>
        <strain evidence="6 7">S1</strain>
    </source>
</reference>
<dbReference type="InterPro" id="IPR034718">
    <property type="entry name" value="RlpA"/>
</dbReference>
<accession>A0ABW6IL54</accession>
<dbReference type="Gene3D" id="2.40.40.10">
    <property type="entry name" value="RlpA-like domain"/>
    <property type="match status" value="1"/>
</dbReference>
<dbReference type="InterPro" id="IPR012997">
    <property type="entry name" value="RplA"/>
</dbReference>